<reference evidence="1" key="1">
    <citation type="journal article" date="2015" name="Nature">
        <title>Complex archaea that bridge the gap between prokaryotes and eukaryotes.</title>
        <authorList>
            <person name="Spang A."/>
            <person name="Saw J.H."/>
            <person name="Jorgensen S.L."/>
            <person name="Zaremba-Niedzwiedzka K."/>
            <person name="Martijn J."/>
            <person name="Lind A.E."/>
            <person name="van Eijk R."/>
            <person name="Schleper C."/>
            <person name="Guy L."/>
            <person name="Ettema T.J."/>
        </authorList>
    </citation>
    <scope>NUCLEOTIDE SEQUENCE</scope>
</reference>
<sequence>MGMKDTTFNRIRKELIDEMTACQEYSRKGIAKLRAITDPKEFCRAYMKFVDITEWDMPDELLQYID</sequence>
<protein>
    <submittedName>
        <fullName evidence="1">Uncharacterized protein</fullName>
    </submittedName>
</protein>
<accession>A0A0F9INN9</accession>
<dbReference type="EMBL" id="LAZR01011984">
    <property type="protein sequence ID" value="KKM49043.1"/>
    <property type="molecule type" value="Genomic_DNA"/>
</dbReference>
<proteinExistence type="predicted"/>
<dbReference type="AlphaFoldDB" id="A0A0F9INN9"/>
<evidence type="ECO:0000313" key="1">
    <source>
        <dbReference type="EMBL" id="KKM49043.1"/>
    </source>
</evidence>
<organism evidence="1">
    <name type="scientific">marine sediment metagenome</name>
    <dbReference type="NCBI Taxonomy" id="412755"/>
    <lineage>
        <taxon>unclassified sequences</taxon>
        <taxon>metagenomes</taxon>
        <taxon>ecological metagenomes</taxon>
    </lineage>
</organism>
<name>A0A0F9INN9_9ZZZZ</name>
<gene>
    <name evidence="1" type="ORF">LCGC14_1557100</name>
</gene>
<comment type="caution">
    <text evidence="1">The sequence shown here is derived from an EMBL/GenBank/DDBJ whole genome shotgun (WGS) entry which is preliminary data.</text>
</comment>